<evidence type="ECO:0000313" key="3">
    <source>
        <dbReference type="Proteomes" id="UP001055955"/>
    </source>
</evidence>
<feature type="compositionally biased region" description="Polar residues" evidence="1">
    <location>
        <begin position="729"/>
        <end position="743"/>
    </location>
</feature>
<feature type="region of interest" description="Disordered" evidence="1">
    <location>
        <begin position="721"/>
        <end position="760"/>
    </location>
</feature>
<feature type="compositionally biased region" description="Polar residues" evidence="1">
    <location>
        <begin position="853"/>
        <end position="867"/>
    </location>
</feature>
<feature type="compositionally biased region" description="Low complexity" evidence="1">
    <location>
        <begin position="748"/>
        <end position="760"/>
    </location>
</feature>
<organism evidence="2 3">
    <name type="scientific">Candidatus Comchoanobacter bicostacola</name>
    <dbReference type="NCBI Taxonomy" id="2919598"/>
    <lineage>
        <taxon>Bacteria</taxon>
        <taxon>Pseudomonadati</taxon>
        <taxon>Pseudomonadota</taxon>
        <taxon>Gammaproteobacteria</taxon>
        <taxon>Candidatus Comchoanobacterales</taxon>
        <taxon>Candidatus Comchoanobacteraceae</taxon>
        <taxon>Candidatus Comchoanobacter</taxon>
    </lineage>
</organism>
<keyword evidence="3" id="KW-1185">Reference proteome</keyword>
<evidence type="ECO:0000256" key="1">
    <source>
        <dbReference type="SAM" id="MobiDB-lite"/>
    </source>
</evidence>
<feature type="region of interest" description="Disordered" evidence="1">
    <location>
        <begin position="787"/>
        <end position="817"/>
    </location>
</feature>
<proteinExistence type="predicted"/>
<feature type="region of interest" description="Disordered" evidence="1">
    <location>
        <begin position="843"/>
        <end position="884"/>
    </location>
</feature>
<dbReference type="RefSeq" id="WP_258567945.1">
    <property type="nucleotide sequence ID" value="NZ_CP092900.1"/>
</dbReference>
<protein>
    <submittedName>
        <fullName evidence="2">Uncharacterized protein</fullName>
    </submittedName>
</protein>
<dbReference type="Proteomes" id="UP001055955">
    <property type="component" value="Chromosome"/>
</dbReference>
<accession>A0ABY5DJW9</accession>
<sequence>MSIPIKIIKEIKKIEKKNNRGFNSDDRGFNSDELRGQVTALFVKKDIKIIDEDIEIKKKQYPEIIIELMPHKQQQAIFEKLEDKFNSKKQLKASDEEKKLFKKIAKKFKAMGEECSKGKIYPSTTMKAVRAYAGSPRLLRLNLASLAENINHINDKSKADSSTTVLADRLEAYKKLVDVSEDVTLRVGLLKKMIQKTNPLVKNDSMNFESVLESLAPIVKKLTEGADFRDISPFDPKYIKRYNNVKDGFGMVSKANFVTQDGIAGQLKFAKFLASESFDILEKLDNIVAFAQTSVAQECPISTSVDYLRAPYLKTIDFGNLFTADTIDALDIKGAELSSLNNVEQANPVSSFIAELRGEGGIGYTPLHERKVQLETEVWKVGNVVIDPTTVTKLAEPNMYQYTGSEGEIEFDKSKLVITTQLDIVPQAKAPAISEKTIKSMPKISDLMFKFSITEEDGTVKEKESNHRILKYEHGGQTYYVNPCRASSFVNGGGESLVFNENKIQYFPREMGALFQAVYEKLLNEYLTGMMSLDDFTKYRQQMIANIQVMEKRPRTNFIEGELDNTVHNAVRLSGEVLESELPYQVEEATNPLFTKVEAKLSGSSDAFKSFTDWLSSIETDVEGRNSLYPLAYNLTMVQKEYFKESGNKDDDKYSAAYDSLCDKVEELSELDFPEDVKKVLKADLDYRIAHGWDGAGVVDDINHFKEKGILTDDESQKYLKSASKISERSQTPGTEDATTQPVTRGGSASSPSNSPPQAMQSLYEKAANRGPAPSPDPLAIMIKQAKNRGPAPGPDPLAIMIKQAKNRGPAPGPDPLAIMIKQAKNRGPAPKGIVANPTMTAKQALKTAQQAGEDQNTNMRARSNAFSVRRPKRRPKRHPKRHP</sequence>
<evidence type="ECO:0000313" key="2">
    <source>
        <dbReference type="EMBL" id="UTC24161.1"/>
    </source>
</evidence>
<name>A0ABY5DJW9_9GAMM</name>
<feature type="compositionally biased region" description="Low complexity" evidence="1">
    <location>
        <begin position="843"/>
        <end position="852"/>
    </location>
</feature>
<gene>
    <name evidence="2" type="ORF">MMH89_02845</name>
</gene>
<feature type="compositionally biased region" description="Basic residues" evidence="1">
    <location>
        <begin position="870"/>
        <end position="884"/>
    </location>
</feature>
<reference evidence="2 3" key="1">
    <citation type="journal article" date="2022" name="Nat. Microbiol.">
        <title>The microbiome of a bacterivorous marine choanoflagellate contains a resource-demanding obligate bacterial associate.</title>
        <authorList>
            <person name="Needham D.M."/>
            <person name="Poirier C."/>
            <person name="Bachy C."/>
            <person name="George E.E."/>
            <person name="Wilken S."/>
            <person name="Yung C.C.M."/>
            <person name="Limardo A.J."/>
            <person name="Morando M."/>
            <person name="Sudek L."/>
            <person name="Malmstrom R.R."/>
            <person name="Keeling P.J."/>
            <person name="Santoro A.E."/>
            <person name="Worden A.Z."/>
        </authorList>
    </citation>
    <scope>NUCLEOTIDE SEQUENCE [LARGE SCALE GENOMIC DNA]</scope>
    <source>
        <strain evidence="2 3">Comchoano-1</strain>
    </source>
</reference>
<dbReference type="EMBL" id="CP092900">
    <property type="protein sequence ID" value="UTC24161.1"/>
    <property type="molecule type" value="Genomic_DNA"/>
</dbReference>